<name>A0A250B6P1_9GAMM</name>
<accession>A0A250B6P1</accession>
<dbReference type="SUPFAM" id="SSF48452">
    <property type="entry name" value="TPR-like"/>
    <property type="match status" value="1"/>
</dbReference>
<dbReference type="AlphaFoldDB" id="A0A250B6P1"/>
<evidence type="ECO:0000313" key="2">
    <source>
        <dbReference type="Proteomes" id="UP000217182"/>
    </source>
</evidence>
<sequence length="146" mass="17031">MKELAEENKKLEEIIVSTVEKGNELHDGKSYEEALNEYNKAWGLLPESKLEWEIAGWIAACIYSAYFDMAAFQEAKKWAEVALQTRGSDIDTAPLIDLGMVCYELEQYDESYKYFDDAYSYGKARAFKERPKKYLDFYLAKKKEMK</sequence>
<organism evidence="1 2">
    <name type="scientific">Gibbsiella quercinecans</name>
    <dbReference type="NCBI Taxonomy" id="929813"/>
    <lineage>
        <taxon>Bacteria</taxon>
        <taxon>Pseudomonadati</taxon>
        <taxon>Pseudomonadota</taxon>
        <taxon>Gammaproteobacteria</taxon>
        <taxon>Enterobacterales</taxon>
        <taxon>Yersiniaceae</taxon>
        <taxon>Gibbsiella</taxon>
    </lineage>
</organism>
<dbReference type="EMBL" id="CP014136">
    <property type="protein sequence ID" value="ATA21765.1"/>
    <property type="molecule type" value="Genomic_DNA"/>
</dbReference>
<keyword evidence="2" id="KW-1185">Reference proteome</keyword>
<dbReference type="InterPro" id="IPR011990">
    <property type="entry name" value="TPR-like_helical_dom_sf"/>
</dbReference>
<dbReference type="OrthoDB" id="1551390at2"/>
<reference evidence="1 2" key="1">
    <citation type="submission" date="2016-01" db="EMBL/GenBank/DDBJ databases">
        <authorList>
            <person name="Oliw E.H."/>
        </authorList>
    </citation>
    <scope>NUCLEOTIDE SEQUENCE [LARGE SCALE GENOMIC DNA]</scope>
    <source>
        <strain evidence="1 2">FRB97</strain>
    </source>
</reference>
<dbReference type="KEGG" id="gqu:AWC35_21860"/>
<dbReference type="RefSeq" id="WP_095848350.1">
    <property type="nucleotide sequence ID" value="NZ_CP014136.1"/>
</dbReference>
<gene>
    <name evidence="1" type="ORF">AWC35_21860</name>
</gene>
<protein>
    <recommendedName>
        <fullName evidence="3">Tetratricopeptide repeat protein</fullName>
    </recommendedName>
</protein>
<evidence type="ECO:0000313" key="1">
    <source>
        <dbReference type="EMBL" id="ATA21765.1"/>
    </source>
</evidence>
<proteinExistence type="predicted"/>
<evidence type="ECO:0008006" key="3">
    <source>
        <dbReference type="Google" id="ProtNLM"/>
    </source>
</evidence>
<dbReference type="Gene3D" id="1.25.40.10">
    <property type="entry name" value="Tetratricopeptide repeat domain"/>
    <property type="match status" value="1"/>
</dbReference>
<dbReference type="Proteomes" id="UP000217182">
    <property type="component" value="Chromosome"/>
</dbReference>